<feature type="region of interest" description="Disordered" evidence="1">
    <location>
        <begin position="31"/>
        <end position="50"/>
    </location>
</feature>
<name>B8ASP6_ORYSI</name>
<evidence type="ECO:0000313" key="2">
    <source>
        <dbReference type="EMBL" id="EEC77752.1"/>
    </source>
</evidence>
<dbReference type="Gramene" id="BGIOSGA016872-TA">
    <property type="protein sequence ID" value="BGIOSGA016872-PA"/>
    <property type="gene ID" value="BGIOSGA016872"/>
</dbReference>
<gene>
    <name evidence="2" type="ORF">OsI_16875</name>
</gene>
<sequence length="168" mass="17808">MCSIDSAPPELKENAMSCWLLVEQVQANHARNPANNHGENGDSASGNKEVTYGESNCGKVGVVEEVSMAMRWLDLAWATTGGEIWCLLLFASSSSSRHAPRVYAATSSPPPLCQICLALPLTNQPKQGRIAHGQSGRRDPRSNCEEAIDSYGRGRGGASAVEEHGGGA</sequence>
<dbReference type="EMBL" id="CM000129">
    <property type="protein sequence ID" value="EEC77752.1"/>
    <property type="molecule type" value="Genomic_DNA"/>
</dbReference>
<protein>
    <submittedName>
        <fullName evidence="2">Uncharacterized protein</fullName>
    </submittedName>
</protein>
<dbReference type="Proteomes" id="UP000007015">
    <property type="component" value="Chromosome 4"/>
</dbReference>
<feature type="compositionally biased region" description="Polar residues" evidence="1">
    <location>
        <begin position="31"/>
        <end position="48"/>
    </location>
</feature>
<dbReference type="HOGENOM" id="CLU_1589163_0_0_1"/>
<accession>B8ASP6</accession>
<evidence type="ECO:0000313" key="3">
    <source>
        <dbReference type="Proteomes" id="UP000007015"/>
    </source>
</evidence>
<reference evidence="2 3" key="1">
    <citation type="journal article" date="2005" name="PLoS Biol.">
        <title>The genomes of Oryza sativa: a history of duplications.</title>
        <authorList>
            <person name="Yu J."/>
            <person name="Wang J."/>
            <person name="Lin W."/>
            <person name="Li S."/>
            <person name="Li H."/>
            <person name="Zhou J."/>
            <person name="Ni P."/>
            <person name="Dong W."/>
            <person name="Hu S."/>
            <person name="Zeng C."/>
            <person name="Zhang J."/>
            <person name="Zhang Y."/>
            <person name="Li R."/>
            <person name="Xu Z."/>
            <person name="Li S."/>
            <person name="Li X."/>
            <person name="Zheng H."/>
            <person name="Cong L."/>
            <person name="Lin L."/>
            <person name="Yin J."/>
            <person name="Geng J."/>
            <person name="Li G."/>
            <person name="Shi J."/>
            <person name="Liu J."/>
            <person name="Lv H."/>
            <person name="Li J."/>
            <person name="Wang J."/>
            <person name="Deng Y."/>
            <person name="Ran L."/>
            <person name="Shi X."/>
            <person name="Wang X."/>
            <person name="Wu Q."/>
            <person name="Li C."/>
            <person name="Ren X."/>
            <person name="Wang J."/>
            <person name="Wang X."/>
            <person name="Li D."/>
            <person name="Liu D."/>
            <person name="Zhang X."/>
            <person name="Ji Z."/>
            <person name="Zhao W."/>
            <person name="Sun Y."/>
            <person name="Zhang Z."/>
            <person name="Bao J."/>
            <person name="Han Y."/>
            <person name="Dong L."/>
            <person name="Ji J."/>
            <person name="Chen P."/>
            <person name="Wu S."/>
            <person name="Liu J."/>
            <person name="Xiao Y."/>
            <person name="Bu D."/>
            <person name="Tan J."/>
            <person name="Yang L."/>
            <person name="Ye C."/>
            <person name="Zhang J."/>
            <person name="Xu J."/>
            <person name="Zhou Y."/>
            <person name="Yu Y."/>
            <person name="Zhang B."/>
            <person name="Zhuang S."/>
            <person name="Wei H."/>
            <person name="Liu B."/>
            <person name="Lei M."/>
            <person name="Yu H."/>
            <person name="Li Y."/>
            <person name="Xu H."/>
            <person name="Wei S."/>
            <person name="He X."/>
            <person name="Fang L."/>
            <person name="Zhang Z."/>
            <person name="Zhang Y."/>
            <person name="Huang X."/>
            <person name="Su Z."/>
            <person name="Tong W."/>
            <person name="Li J."/>
            <person name="Tong Z."/>
            <person name="Li S."/>
            <person name="Ye J."/>
            <person name="Wang L."/>
            <person name="Fang L."/>
            <person name="Lei T."/>
            <person name="Chen C."/>
            <person name="Chen H."/>
            <person name="Xu Z."/>
            <person name="Li H."/>
            <person name="Huang H."/>
            <person name="Zhang F."/>
            <person name="Xu H."/>
            <person name="Li N."/>
            <person name="Zhao C."/>
            <person name="Li S."/>
            <person name="Dong L."/>
            <person name="Huang Y."/>
            <person name="Li L."/>
            <person name="Xi Y."/>
            <person name="Qi Q."/>
            <person name="Li W."/>
            <person name="Zhang B."/>
            <person name="Hu W."/>
            <person name="Zhang Y."/>
            <person name="Tian X."/>
            <person name="Jiao Y."/>
            <person name="Liang X."/>
            <person name="Jin J."/>
            <person name="Gao L."/>
            <person name="Zheng W."/>
            <person name="Hao B."/>
            <person name="Liu S."/>
            <person name="Wang W."/>
            <person name="Yuan L."/>
            <person name="Cao M."/>
            <person name="McDermott J."/>
            <person name="Samudrala R."/>
            <person name="Wang J."/>
            <person name="Wong G.K."/>
            <person name="Yang H."/>
        </authorList>
    </citation>
    <scope>NUCLEOTIDE SEQUENCE [LARGE SCALE GENOMIC DNA]</scope>
    <source>
        <strain evidence="3">cv. 93-11</strain>
    </source>
</reference>
<feature type="region of interest" description="Disordered" evidence="1">
    <location>
        <begin position="127"/>
        <end position="168"/>
    </location>
</feature>
<organism evidence="2 3">
    <name type="scientific">Oryza sativa subsp. indica</name>
    <name type="common">Rice</name>
    <dbReference type="NCBI Taxonomy" id="39946"/>
    <lineage>
        <taxon>Eukaryota</taxon>
        <taxon>Viridiplantae</taxon>
        <taxon>Streptophyta</taxon>
        <taxon>Embryophyta</taxon>
        <taxon>Tracheophyta</taxon>
        <taxon>Spermatophyta</taxon>
        <taxon>Magnoliopsida</taxon>
        <taxon>Liliopsida</taxon>
        <taxon>Poales</taxon>
        <taxon>Poaceae</taxon>
        <taxon>BOP clade</taxon>
        <taxon>Oryzoideae</taxon>
        <taxon>Oryzeae</taxon>
        <taxon>Oryzinae</taxon>
        <taxon>Oryza</taxon>
        <taxon>Oryza sativa</taxon>
    </lineage>
</organism>
<keyword evidence="3" id="KW-1185">Reference proteome</keyword>
<evidence type="ECO:0000256" key="1">
    <source>
        <dbReference type="SAM" id="MobiDB-lite"/>
    </source>
</evidence>
<dbReference type="AlphaFoldDB" id="B8ASP6"/>
<proteinExistence type="predicted"/>